<dbReference type="InterPro" id="IPR032675">
    <property type="entry name" value="LRR_dom_sf"/>
</dbReference>
<dbReference type="EMBL" id="KZ293740">
    <property type="protein sequence ID" value="PBK80768.1"/>
    <property type="molecule type" value="Genomic_DNA"/>
</dbReference>
<dbReference type="Gene3D" id="3.80.10.10">
    <property type="entry name" value="Ribonuclease Inhibitor"/>
    <property type="match status" value="1"/>
</dbReference>
<keyword evidence="2" id="KW-1185">Reference proteome</keyword>
<sequence length="513" mass="57405">MADSIVDDPVTAVLYNADLLGFICKDLWDIEQAPGGLVNGTRIHSLYSLALTCHAVSETALDCLWQEIRGMKPLLYLFPRTLSPDNGQWMLPDNISDDTWVRFEQYSRRIRSITLDAQLRTIHSSTIFLRLAENCEPVFPNLQKLNVDMDFAADTSILFFLASPLLDNVTIAFPAHAMIDTASTSVRTVSRKLPTLRSFTVSCAPGGYHSRPLATICPFTNFSGLRTLHRLKIESHPADVNFLVQLSSFPDLAQLQIVISQSLPTDSRQTRNGFRSLVSLHITADVSSMPRILRLIRPGSLTSLTYIDAYSQSYDEIGEFMQDFHAEIVGRFPSLLTLSLNYQIYYGELAQQYWESTRAVFEPFYGLCKLQAFTYNGMLSLENDTIELLLAPAWSDIRTIVIPVLQGPCPTYEVLCTLAKCCPHLSKLSMPVAFPNDDAPFRDDHGPLSHRLRIFSSPDTSVSRIASVARFLDGIFPFLVSISGGQGWDQVKSMILEACQLVRRDQQIRGGSS</sequence>
<accession>A0A2H3CQR5</accession>
<gene>
    <name evidence="1" type="ORF">ARMGADRAFT_823086</name>
</gene>
<reference evidence="2" key="1">
    <citation type="journal article" date="2017" name="Nat. Ecol. Evol.">
        <title>Genome expansion and lineage-specific genetic innovations in the forest pathogenic fungi Armillaria.</title>
        <authorList>
            <person name="Sipos G."/>
            <person name="Prasanna A.N."/>
            <person name="Walter M.C."/>
            <person name="O'Connor E."/>
            <person name="Balint B."/>
            <person name="Krizsan K."/>
            <person name="Kiss B."/>
            <person name="Hess J."/>
            <person name="Varga T."/>
            <person name="Slot J."/>
            <person name="Riley R."/>
            <person name="Boka B."/>
            <person name="Rigling D."/>
            <person name="Barry K."/>
            <person name="Lee J."/>
            <person name="Mihaltcheva S."/>
            <person name="LaButti K."/>
            <person name="Lipzen A."/>
            <person name="Waldron R."/>
            <person name="Moloney N.M."/>
            <person name="Sperisen C."/>
            <person name="Kredics L."/>
            <person name="Vagvoelgyi C."/>
            <person name="Patrignani A."/>
            <person name="Fitzpatrick D."/>
            <person name="Nagy I."/>
            <person name="Doyle S."/>
            <person name="Anderson J.B."/>
            <person name="Grigoriev I.V."/>
            <person name="Gueldener U."/>
            <person name="Muensterkoetter M."/>
            <person name="Nagy L.G."/>
        </authorList>
    </citation>
    <scope>NUCLEOTIDE SEQUENCE [LARGE SCALE GENOMIC DNA]</scope>
    <source>
        <strain evidence="2">Ar21-2</strain>
    </source>
</reference>
<dbReference type="STRING" id="47427.A0A2H3CQR5"/>
<dbReference type="OrthoDB" id="2631350at2759"/>
<organism evidence="1 2">
    <name type="scientific">Armillaria gallica</name>
    <name type="common">Bulbous honey fungus</name>
    <name type="synonym">Armillaria bulbosa</name>
    <dbReference type="NCBI Taxonomy" id="47427"/>
    <lineage>
        <taxon>Eukaryota</taxon>
        <taxon>Fungi</taxon>
        <taxon>Dikarya</taxon>
        <taxon>Basidiomycota</taxon>
        <taxon>Agaricomycotina</taxon>
        <taxon>Agaricomycetes</taxon>
        <taxon>Agaricomycetidae</taxon>
        <taxon>Agaricales</taxon>
        <taxon>Marasmiineae</taxon>
        <taxon>Physalacriaceae</taxon>
        <taxon>Armillaria</taxon>
    </lineage>
</organism>
<proteinExistence type="predicted"/>
<evidence type="ECO:0000313" key="1">
    <source>
        <dbReference type="EMBL" id="PBK80768.1"/>
    </source>
</evidence>
<dbReference type="OMA" id="TEMAESW"/>
<dbReference type="InParanoid" id="A0A2H3CQR5"/>
<name>A0A2H3CQR5_ARMGA</name>
<evidence type="ECO:0008006" key="3">
    <source>
        <dbReference type="Google" id="ProtNLM"/>
    </source>
</evidence>
<dbReference type="Proteomes" id="UP000217790">
    <property type="component" value="Unassembled WGS sequence"/>
</dbReference>
<evidence type="ECO:0000313" key="2">
    <source>
        <dbReference type="Proteomes" id="UP000217790"/>
    </source>
</evidence>
<dbReference type="AlphaFoldDB" id="A0A2H3CQR5"/>
<protein>
    <recommendedName>
        <fullName evidence="3">F-box domain-containing protein</fullName>
    </recommendedName>
</protein>